<reference evidence="4" key="1">
    <citation type="submission" date="2023-07" db="EMBL/GenBank/DDBJ databases">
        <title>Sorghum-associated microbial communities from plants grown in Nebraska, USA.</title>
        <authorList>
            <person name="Schachtman D."/>
        </authorList>
    </citation>
    <scope>NUCLEOTIDE SEQUENCE</scope>
    <source>
        <strain evidence="4">DS3315</strain>
    </source>
</reference>
<dbReference type="AlphaFoldDB" id="A0AAW8ES82"/>
<protein>
    <recommendedName>
        <fullName evidence="3">Condensation domain-containing protein</fullName>
    </recommendedName>
</protein>
<dbReference type="Pfam" id="PF00668">
    <property type="entry name" value="Condensation"/>
    <property type="match status" value="1"/>
</dbReference>
<dbReference type="RefSeq" id="WP_307597308.1">
    <property type="nucleotide sequence ID" value="NZ_JAUSRV010000033.1"/>
</dbReference>
<gene>
    <name evidence="4" type="ORF">J2W39_006644</name>
</gene>
<dbReference type="Proteomes" id="UP001224845">
    <property type="component" value="Unassembled WGS sequence"/>
</dbReference>
<evidence type="ECO:0000256" key="2">
    <source>
        <dbReference type="ARBA" id="ARBA00022553"/>
    </source>
</evidence>
<organism evidence="4 5">
    <name type="scientific">Variovorax paradoxus</name>
    <dbReference type="NCBI Taxonomy" id="34073"/>
    <lineage>
        <taxon>Bacteria</taxon>
        <taxon>Pseudomonadati</taxon>
        <taxon>Pseudomonadota</taxon>
        <taxon>Betaproteobacteria</taxon>
        <taxon>Burkholderiales</taxon>
        <taxon>Comamonadaceae</taxon>
        <taxon>Variovorax</taxon>
    </lineage>
</organism>
<dbReference type="EMBL" id="JAUSRV010000033">
    <property type="protein sequence ID" value="MDP9975354.1"/>
    <property type="molecule type" value="Genomic_DNA"/>
</dbReference>
<dbReference type="SUPFAM" id="SSF52777">
    <property type="entry name" value="CoA-dependent acyltransferases"/>
    <property type="match status" value="2"/>
</dbReference>
<dbReference type="GO" id="GO:0005829">
    <property type="term" value="C:cytosol"/>
    <property type="evidence" value="ECO:0007669"/>
    <property type="project" value="TreeGrafter"/>
</dbReference>
<feature type="domain" description="Condensation" evidence="3">
    <location>
        <begin position="1"/>
        <end position="437"/>
    </location>
</feature>
<keyword evidence="2" id="KW-0597">Phosphoprotein</keyword>
<proteinExistence type="predicted"/>
<dbReference type="GO" id="GO:0043041">
    <property type="term" value="P:amino acid activation for nonribosomal peptide biosynthetic process"/>
    <property type="evidence" value="ECO:0007669"/>
    <property type="project" value="TreeGrafter"/>
</dbReference>
<evidence type="ECO:0000313" key="5">
    <source>
        <dbReference type="Proteomes" id="UP001224845"/>
    </source>
</evidence>
<dbReference type="PANTHER" id="PTHR45527:SF1">
    <property type="entry name" value="FATTY ACID SYNTHASE"/>
    <property type="match status" value="1"/>
</dbReference>
<sequence>MIPLSFAQQRLWFLYQLNGPSATYNVPTVLRLQGKVDESALHAAVADLVARHESLRTIFSDTDETPQQLVLSPDAACPILHVQEVSENAFSEVLADATGYCFKLDREIPLRTWLFHLGDDQHVLLLLCHHIASDGWSWAPLARDLAVAYEARCQGMPPAWSPLPVQYADYTLWQRELLGNESDPDSLMAKQLSYWQQALAGLPEQLALPTDKPRPAVSSFRGESLAFQFDASLHQGLAALAREGQASLFMVLQAALSALFTRMGAGTDIPLGSPIAGRTDEALDDLVGFFTNTLVLRTDTSGNPSFRELLARVRAANLAAYAHQDLPFERLVEVLNPARSMAHHPLFQVMLVLQNNARAKFELQGLTVLSAESIEDAAIFDLSFELREQRSHDGKPQGLTGRIEYATDLFDRATVQQLAARLQRVLAAVAADPAQPIGA</sequence>
<feature type="non-terminal residue" evidence="4">
    <location>
        <position position="439"/>
    </location>
</feature>
<dbReference type="CDD" id="cd19540">
    <property type="entry name" value="LCL_NRPS-like"/>
    <property type="match status" value="1"/>
</dbReference>
<dbReference type="FunFam" id="3.30.559.10:FF:000012">
    <property type="entry name" value="Non-ribosomal peptide synthetase"/>
    <property type="match status" value="1"/>
</dbReference>
<evidence type="ECO:0000259" key="3">
    <source>
        <dbReference type="Pfam" id="PF00668"/>
    </source>
</evidence>
<dbReference type="GO" id="GO:0003824">
    <property type="term" value="F:catalytic activity"/>
    <property type="evidence" value="ECO:0007669"/>
    <property type="project" value="InterPro"/>
</dbReference>
<dbReference type="PANTHER" id="PTHR45527">
    <property type="entry name" value="NONRIBOSOMAL PEPTIDE SYNTHETASE"/>
    <property type="match status" value="1"/>
</dbReference>
<dbReference type="FunFam" id="3.30.559.30:FF:000001">
    <property type="entry name" value="Non-ribosomal peptide synthetase"/>
    <property type="match status" value="1"/>
</dbReference>
<dbReference type="GO" id="GO:0044550">
    <property type="term" value="P:secondary metabolite biosynthetic process"/>
    <property type="evidence" value="ECO:0007669"/>
    <property type="project" value="TreeGrafter"/>
</dbReference>
<keyword evidence="1" id="KW-0596">Phosphopantetheine</keyword>
<dbReference type="Gene3D" id="3.30.559.30">
    <property type="entry name" value="Nonribosomal peptide synthetase, condensation domain"/>
    <property type="match status" value="1"/>
</dbReference>
<dbReference type="InterPro" id="IPR023213">
    <property type="entry name" value="CAT-like_dom_sf"/>
</dbReference>
<evidence type="ECO:0000313" key="4">
    <source>
        <dbReference type="EMBL" id="MDP9975354.1"/>
    </source>
</evidence>
<comment type="caution">
    <text evidence="4">The sequence shown here is derived from an EMBL/GenBank/DDBJ whole genome shotgun (WGS) entry which is preliminary data.</text>
</comment>
<dbReference type="InterPro" id="IPR001242">
    <property type="entry name" value="Condensation_dom"/>
</dbReference>
<evidence type="ECO:0000256" key="1">
    <source>
        <dbReference type="ARBA" id="ARBA00022450"/>
    </source>
</evidence>
<dbReference type="Gene3D" id="3.30.559.10">
    <property type="entry name" value="Chloramphenicol acetyltransferase-like domain"/>
    <property type="match status" value="1"/>
</dbReference>
<accession>A0AAW8ES82</accession>
<name>A0AAW8ES82_VARPD</name>
<dbReference type="GO" id="GO:0031177">
    <property type="term" value="F:phosphopantetheine binding"/>
    <property type="evidence" value="ECO:0007669"/>
    <property type="project" value="TreeGrafter"/>
</dbReference>